<organism evidence="15 16">
    <name type="scientific">Arabidopsis suecica</name>
    <name type="common">Swedish thale-cress</name>
    <name type="synonym">Cardaminopsis suecica</name>
    <dbReference type="NCBI Taxonomy" id="45249"/>
    <lineage>
        <taxon>Eukaryota</taxon>
        <taxon>Viridiplantae</taxon>
        <taxon>Streptophyta</taxon>
        <taxon>Embryophyta</taxon>
        <taxon>Tracheophyta</taxon>
        <taxon>Spermatophyta</taxon>
        <taxon>Magnoliopsida</taxon>
        <taxon>eudicotyledons</taxon>
        <taxon>Gunneridae</taxon>
        <taxon>Pentapetalae</taxon>
        <taxon>rosids</taxon>
        <taxon>malvids</taxon>
        <taxon>Brassicales</taxon>
        <taxon>Brassicaceae</taxon>
        <taxon>Camelineae</taxon>
        <taxon>Arabidopsis</taxon>
    </lineage>
</organism>
<comment type="caution">
    <text evidence="15">The sequence shown here is derived from an EMBL/GenBank/DDBJ whole genome shotgun (WGS) entry which is preliminary data.</text>
</comment>
<evidence type="ECO:0000256" key="1">
    <source>
        <dbReference type="ARBA" id="ARBA00001936"/>
    </source>
</evidence>
<evidence type="ECO:0000256" key="4">
    <source>
        <dbReference type="ARBA" id="ARBA00008661"/>
    </source>
</evidence>
<accession>A0A8T2HJT7</accession>
<keyword evidence="6 15" id="KW-0808">Transferase</keyword>
<comment type="cofactor">
    <cofactor evidence="1">
        <name>Mn(2+)</name>
        <dbReference type="ChEBI" id="CHEBI:29035"/>
    </cofactor>
</comment>
<sequence length="582" mass="66499">MKKPKLSKVEKIDKIDLFSSLWKQRSVRVIMAIGFLYLVIVSVEIPLVFKSWSSSSVPLDALSRLEKLNNEQEPQVEIIPNPPLEPVSYPVSNPTIVNRTDLVQNKVREHHRGVLSSLRFDSETFDPSSKDGSVELHKSAKEAWQLGRKLWKELESGRLEKLVEKPEKNKPDSCPHSVSLTGSEFMNRENKLMELPCGLTLGSHITLVGRPRKAHPKEGDWSKLVSQFVIELQGLKTVEGEDPPRILHFNPRLKGDWSKKPVIEQNSCYRMQWGPAQRCEGWKSRDDEETVDSHVKCEKWIRDDDNYSEGSRARWWLNRLIGRRKRVKVEWPFPFVEEKLFVLTLSAGLEGYHINVDGKHVTSFPYRTGFTLEDATGLTVNGDIDVHSVFVASLPTSHPSFAPQRHLELSKRWQAPVVPDGPVEIFIGILSAGNHFSERMAVRKSWMQHVLITSAKVVARFFVALHGRKEVNVELKKEAEYFGDIVLVPYMDSYDLVVLKTVAICEHGALAFSAKYIMKCDDDTFVKLGAVINEVKKVPEGRSLYIGNMNYYHKPLRGGKWAVTYEVHFFCITLHLYMQPFG</sequence>
<evidence type="ECO:0000256" key="10">
    <source>
        <dbReference type="ARBA" id="ARBA00023034"/>
    </source>
</evidence>
<name>A0A8T2HJT7_ARASU</name>
<dbReference type="FunFam" id="2.60.120.200:FF:000199">
    <property type="entry name" value="Hydroxyproline O-galactosyltransferase GALT4"/>
    <property type="match status" value="1"/>
</dbReference>
<dbReference type="GO" id="GO:1990714">
    <property type="term" value="F:hydroxyproline O-galactosyltransferase activity"/>
    <property type="evidence" value="ECO:0007669"/>
    <property type="project" value="TreeGrafter"/>
</dbReference>
<evidence type="ECO:0000256" key="8">
    <source>
        <dbReference type="ARBA" id="ARBA00022968"/>
    </source>
</evidence>
<dbReference type="Pfam" id="PF00337">
    <property type="entry name" value="Gal-bind_lectin"/>
    <property type="match status" value="1"/>
</dbReference>
<dbReference type="Proteomes" id="UP000694251">
    <property type="component" value="Chromosome 1"/>
</dbReference>
<dbReference type="InterPro" id="IPR002659">
    <property type="entry name" value="Glyco_trans_31"/>
</dbReference>
<proteinExistence type="inferred from homology"/>
<dbReference type="GO" id="GO:0000139">
    <property type="term" value="C:Golgi membrane"/>
    <property type="evidence" value="ECO:0007669"/>
    <property type="project" value="UniProtKB-SubCell"/>
</dbReference>
<keyword evidence="5" id="KW-0328">Glycosyltransferase</keyword>
<keyword evidence="8" id="KW-0735">Signal-anchor</keyword>
<evidence type="ECO:0000259" key="14">
    <source>
        <dbReference type="PROSITE" id="PS51304"/>
    </source>
</evidence>
<comment type="pathway">
    <text evidence="3">Protein modification; protein glycosylation.</text>
</comment>
<keyword evidence="10" id="KW-0333">Golgi apparatus</keyword>
<dbReference type="GO" id="GO:0030246">
    <property type="term" value="F:carbohydrate binding"/>
    <property type="evidence" value="ECO:0007669"/>
    <property type="project" value="InterPro"/>
</dbReference>
<evidence type="ECO:0000256" key="6">
    <source>
        <dbReference type="ARBA" id="ARBA00022679"/>
    </source>
</evidence>
<dbReference type="FunFam" id="2.60.120.200:FF:000071">
    <property type="entry name" value="Hydroxyproline O-galactosyltransferase GALT2"/>
    <property type="match status" value="1"/>
</dbReference>
<dbReference type="SMART" id="SM00908">
    <property type="entry name" value="Gal-bind_lectin"/>
    <property type="match status" value="1"/>
</dbReference>
<dbReference type="CDD" id="cd00070">
    <property type="entry name" value="GLECT"/>
    <property type="match status" value="1"/>
</dbReference>
<evidence type="ECO:0000256" key="12">
    <source>
        <dbReference type="ARBA" id="ARBA00023211"/>
    </source>
</evidence>
<evidence type="ECO:0000256" key="2">
    <source>
        <dbReference type="ARBA" id="ARBA00004323"/>
    </source>
</evidence>
<keyword evidence="11 13" id="KW-0472">Membrane</keyword>
<evidence type="ECO:0000256" key="3">
    <source>
        <dbReference type="ARBA" id="ARBA00004922"/>
    </source>
</evidence>
<evidence type="ECO:0000256" key="13">
    <source>
        <dbReference type="SAM" id="Phobius"/>
    </source>
</evidence>
<evidence type="ECO:0000256" key="7">
    <source>
        <dbReference type="ARBA" id="ARBA00022692"/>
    </source>
</evidence>
<evidence type="ECO:0000256" key="11">
    <source>
        <dbReference type="ARBA" id="ARBA00023136"/>
    </source>
</evidence>
<evidence type="ECO:0000313" key="15">
    <source>
        <dbReference type="EMBL" id="KAG7659590.1"/>
    </source>
</evidence>
<keyword evidence="9 13" id="KW-1133">Transmembrane helix</keyword>
<comment type="similarity">
    <text evidence="4">Belongs to the glycosyltransferase 31 family.</text>
</comment>
<feature type="domain" description="Galectin" evidence="14">
    <location>
        <begin position="191"/>
        <end position="392"/>
    </location>
</feature>
<dbReference type="PANTHER" id="PTHR11214:SF359">
    <property type="entry name" value="HYDROXYPROLINE O-GALACTOSYLTRANSFERASE GALT5"/>
    <property type="match status" value="1"/>
</dbReference>
<keyword evidence="16" id="KW-1185">Reference proteome</keyword>
<dbReference type="PROSITE" id="PS51304">
    <property type="entry name" value="GALECTIN"/>
    <property type="match status" value="1"/>
</dbReference>
<keyword evidence="12" id="KW-0464">Manganese</keyword>
<evidence type="ECO:0000256" key="5">
    <source>
        <dbReference type="ARBA" id="ARBA00022676"/>
    </source>
</evidence>
<dbReference type="Pfam" id="PF01762">
    <property type="entry name" value="Galactosyl_T"/>
    <property type="match status" value="1"/>
</dbReference>
<dbReference type="AlphaFoldDB" id="A0A8T2HJT7"/>
<evidence type="ECO:0000313" key="16">
    <source>
        <dbReference type="Proteomes" id="UP000694251"/>
    </source>
</evidence>
<dbReference type="PANTHER" id="PTHR11214">
    <property type="entry name" value="BETA-1,3-N-ACETYLGLUCOSAMINYLTRANSFERASE"/>
    <property type="match status" value="1"/>
</dbReference>
<dbReference type="EMBL" id="JAEFBJ010000001">
    <property type="protein sequence ID" value="KAG7659590.1"/>
    <property type="molecule type" value="Genomic_DNA"/>
</dbReference>
<reference evidence="15 16" key="1">
    <citation type="submission" date="2020-12" db="EMBL/GenBank/DDBJ databases">
        <title>Concerted genomic and epigenomic changes stabilize Arabidopsis allopolyploids.</title>
        <authorList>
            <person name="Chen Z."/>
        </authorList>
    </citation>
    <scope>NUCLEOTIDE SEQUENCE [LARGE SCALE GENOMIC DNA]</scope>
    <source>
        <strain evidence="15">As9502</strain>
        <tissue evidence="15">Leaf</tissue>
    </source>
</reference>
<feature type="transmembrane region" description="Helical" evidence="13">
    <location>
        <begin position="29"/>
        <end position="49"/>
    </location>
</feature>
<evidence type="ECO:0000256" key="9">
    <source>
        <dbReference type="ARBA" id="ARBA00022989"/>
    </source>
</evidence>
<protein>
    <submittedName>
        <fullName evidence="15">Glycosyl transferase family 31</fullName>
    </submittedName>
</protein>
<keyword evidence="7 13" id="KW-0812">Transmembrane</keyword>
<gene>
    <name evidence="15" type="ORF">ISN44_As01g064470</name>
</gene>
<comment type="subcellular location">
    <subcellularLocation>
        <location evidence="2">Golgi apparatus membrane</location>
        <topology evidence="2">Single-pass type II membrane protein</topology>
    </subcellularLocation>
</comment>
<dbReference type="InterPro" id="IPR001079">
    <property type="entry name" value="Galectin_CRD"/>
</dbReference>
<dbReference type="OrthoDB" id="2139606at2759"/>